<keyword evidence="1" id="KW-0235">DNA replication</keyword>
<dbReference type="EMBL" id="LN853893">
    <property type="protein sequence ID" value="CRY96916.1"/>
    <property type="molecule type" value="Genomic_DNA"/>
</dbReference>
<proteinExistence type="predicted"/>
<feature type="region of interest" description="Disordered" evidence="2">
    <location>
        <begin position="1"/>
        <end position="86"/>
    </location>
</feature>
<geneLocation type="plasmid" evidence="3">
    <name>pRGFK1327</name>
</geneLocation>
<accession>A0A0H5Q4F1</accession>
<dbReference type="Pfam" id="PF01446">
    <property type="entry name" value="Rep_1"/>
    <property type="match status" value="1"/>
</dbReference>
<evidence type="ECO:0000256" key="2">
    <source>
        <dbReference type="SAM" id="MobiDB-lite"/>
    </source>
</evidence>
<organism evidence="3">
    <name type="scientific">uncultured prokaryote</name>
    <dbReference type="NCBI Taxonomy" id="198431"/>
    <lineage>
        <taxon>unclassified sequences</taxon>
        <taxon>environmental samples</taxon>
    </lineage>
</organism>
<dbReference type="InterPro" id="IPR000989">
    <property type="entry name" value="Rep"/>
</dbReference>
<reference evidence="3" key="1">
    <citation type="submission" date="2015-06" db="EMBL/GenBank/DDBJ databases">
        <authorList>
            <person name="Joergensen T."/>
        </authorList>
    </citation>
    <scope>NUCLEOTIDE SEQUENCE</scope>
    <source>
        <plasmid evidence="3">pRGFK1327</plasmid>
    </source>
</reference>
<reference evidence="3" key="2">
    <citation type="submission" date="2015-07" db="EMBL/GenBank/DDBJ databases">
        <title>Plasmids, circular viruses and viroids from rat gut.</title>
        <authorList>
            <person name="Jorgensen T.J."/>
            <person name="Hansen M.A."/>
            <person name="Xu Z."/>
            <person name="Tabak M.A."/>
            <person name="Sorensen S.J."/>
            <person name="Hansen L.H."/>
        </authorList>
    </citation>
    <scope>NUCLEOTIDE SEQUENCE</scope>
    <source>
        <plasmid evidence="3">pRGFK1327</plasmid>
    </source>
</reference>
<dbReference type="AlphaFoldDB" id="A0A0H5Q4F1"/>
<keyword evidence="3" id="KW-0614">Plasmid</keyword>
<evidence type="ECO:0000313" key="3">
    <source>
        <dbReference type="EMBL" id="CRY96916.1"/>
    </source>
</evidence>
<dbReference type="GO" id="GO:0003677">
    <property type="term" value="F:DNA binding"/>
    <property type="evidence" value="ECO:0007669"/>
    <property type="project" value="InterPro"/>
</dbReference>
<protein>
    <recommendedName>
        <fullName evidence="4">Replication protein</fullName>
    </recommendedName>
</protein>
<feature type="compositionally biased region" description="Basic and acidic residues" evidence="2">
    <location>
        <begin position="30"/>
        <end position="42"/>
    </location>
</feature>
<name>A0A0H5Q4F1_9ZZZZ</name>
<evidence type="ECO:0008006" key="4">
    <source>
        <dbReference type="Google" id="ProtNLM"/>
    </source>
</evidence>
<dbReference type="GO" id="GO:0006260">
    <property type="term" value="P:DNA replication"/>
    <property type="evidence" value="ECO:0007669"/>
    <property type="project" value="UniProtKB-KW"/>
</dbReference>
<evidence type="ECO:0000256" key="1">
    <source>
        <dbReference type="ARBA" id="ARBA00022705"/>
    </source>
</evidence>
<sequence>MPSLTRARAPMHAATSSNSKEATTKARTGGSERTDADSKRSAAEAPARIANAGRKPGFGGSLGSNAKFSVRPETTDPETGEITGGAPAYEPMLARVQRFMLQSVARRFLPNSRTDKCLRLRTKGKEIQVWQSTEYKTATYAGLQTCGSVWACPVCAAKIAERRRAEVVAAMAAHKAAGGCMLLLTLTAPHQRTDLLVDLLAKQALALKKMFADTTCRKVFAEMGVLGQIRALEVTHGRLSEFNNGWHPHHHLLLFAGSGVDLARFDEAQRKDWAARLYLRWAACCEGAGLGTPSFAHGLKLDDGSKAARYVSKWGLEDEITKGHTKKAIHGETPFDFLRAYLGDRSDKQAGALFKEFAETFKGKQQLRWSPGLKKRYAIGESTDDELAAQMDDHAAMLGTITLEQWCDVLADDGRATVLMLAANGGWDAVARYLQAISGKGQKPCTS</sequence>